<evidence type="ECO:0000313" key="2">
    <source>
        <dbReference type="Proteomes" id="UP000224291"/>
    </source>
</evidence>
<keyword evidence="2" id="KW-1185">Reference proteome</keyword>
<protein>
    <submittedName>
        <fullName evidence="1">Uncharacterized protein</fullName>
    </submittedName>
</protein>
<dbReference type="GeneID" id="65066833"/>
<dbReference type="RefSeq" id="YP_010077925.1">
    <property type="nucleotide sequence ID" value="NC_054952.1"/>
</dbReference>
<dbReference type="Proteomes" id="UP000224291">
    <property type="component" value="Segment"/>
</dbReference>
<accession>A0A0H4INY2</accession>
<sequence>MSKYATIRDLKEFLDQFPDETEVELIHYTDYPHGGYGREFTLQKDQLCPVDPEYIERNGYFKGGAFEYYPHSNSITLGIRD</sequence>
<name>A0A0H4INY2_9CAUD</name>
<dbReference type="EMBL" id="KR560069">
    <property type="protein sequence ID" value="AKO61732.1"/>
    <property type="molecule type" value="Genomic_DNA"/>
</dbReference>
<organism evidence="1 2">
    <name type="scientific">Stenotrophomonas phage IME-SM1</name>
    <dbReference type="NCBI Taxonomy" id="1654717"/>
    <lineage>
        <taxon>Viruses</taxon>
        <taxon>Duplodnaviria</taxon>
        <taxon>Heunggongvirae</taxon>
        <taxon>Uroviricota</taxon>
        <taxon>Caudoviricetes</taxon>
        <taxon>Menderavirus</taxon>
        <taxon>Menderavirus IMESM1</taxon>
    </lineage>
</organism>
<evidence type="ECO:0000313" key="1">
    <source>
        <dbReference type="EMBL" id="AKO61732.1"/>
    </source>
</evidence>
<proteinExistence type="predicted"/>
<reference evidence="1 2" key="1">
    <citation type="submission" date="2015-05" db="EMBL/GenBank/DDBJ databases">
        <authorList>
            <person name="Liu X."/>
            <person name="Tong Y."/>
            <person name="Huang Y."/>
            <person name="Fan H."/>
            <person name="An X."/>
            <person name="Mi Z."/>
            <person name="Zhang Z."/>
        </authorList>
    </citation>
    <scope>NUCLEOTIDE SEQUENCE [LARGE SCALE GENOMIC DNA]</scope>
</reference>
<dbReference type="KEGG" id="vg:65066833"/>